<organism evidence="2 3">
    <name type="scientific">Xylanibacter muris</name>
    <dbReference type="NCBI Taxonomy" id="2736290"/>
    <lineage>
        <taxon>Bacteria</taxon>
        <taxon>Pseudomonadati</taxon>
        <taxon>Bacteroidota</taxon>
        <taxon>Bacteroidia</taxon>
        <taxon>Bacteroidales</taxon>
        <taxon>Prevotellaceae</taxon>
        <taxon>Xylanibacter</taxon>
    </lineage>
</organism>
<proteinExistence type="predicted"/>
<protein>
    <submittedName>
        <fullName evidence="2">HAD hydrolase-like protein</fullName>
    </submittedName>
</protein>
<dbReference type="PANTHER" id="PTHR43316">
    <property type="entry name" value="HYDROLASE, HALOACID DELAHOGENASE-RELATED"/>
    <property type="match status" value="1"/>
</dbReference>
<sequence>MKTFNNIQAIVFDADDTLWDCQSYFEKVENRLCDMLSPWGTHDEISSALFATEAANMPVLGYGCKAFTLSVIECAINISHGEIKAESIGELAEMGKALQNLPGTPLDGVISTLEKLKDSGAYRLAVFTKGELLDQENKLRRSGLEGYFSHVEIVSDKTELSYRNLCRNMDIAPEEMVMVGNSFKSDIVPAITVGAYAIHIPFHVTWQLEHTQEFEHERLAKVSHFKDIMKVIPV</sequence>
<keyword evidence="1" id="KW-0378">Hydrolase</keyword>
<dbReference type="EMBL" id="JABKKF010000001">
    <property type="protein sequence ID" value="NPD91123.1"/>
    <property type="molecule type" value="Genomic_DNA"/>
</dbReference>
<evidence type="ECO:0000313" key="2">
    <source>
        <dbReference type="EMBL" id="NPD91123.1"/>
    </source>
</evidence>
<dbReference type="Pfam" id="PF00702">
    <property type="entry name" value="Hydrolase"/>
    <property type="match status" value="1"/>
</dbReference>
<accession>A0ABX2AJW3</accession>
<dbReference type="SFLD" id="SFLDS00003">
    <property type="entry name" value="Haloacid_Dehalogenase"/>
    <property type="match status" value="1"/>
</dbReference>
<dbReference type="Gene3D" id="3.40.50.1000">
    <property type="entry name" value="HAD superfamily/HAD-like"/>
    <property type="match status" value="1"/>
</dbReference>
<evidence type="ECO:0000256" key="1">
    <source>
        <dbReference type="ARBA" id="ARBA00022801"/>
    </source>
</evidence>
<reference evidence="2 3" key="1">
    <citation type="submission" date="2020-05" db="EMBL/GenBank/DDBJ databases">
        <title>Distinct polysaccharide utilization as determinants for interspecies competition between intestinal Prevotella spp.</title>
        <authorList>
            <person name="Galvez E.J.C."/>
            <person name="Iljazovic A."/>
            <person name="Strowig T."/>
        </authorList>
    </citation>
    <scope>NUCLEOTIDE SEQUENCE [LARGE SCALE GENOMIC DNA]</scope>
    <source>
        <strain evidence="2 3">PMUR</strain>
    </source>
</reference>
<dbReference type="SFLD" id="SFLDG01129">
    <property type="entry name" value="C1.5:_HAD__Beta-PGM__Phosphata"/>
    <property type="match status" value="1"/>
</dbReference>
<dbReference type="InterPro" id="IPR051540">
    <property type="entry name" value="S-2-haloacid_dehalogenase"/>
</dbReference>
<keyword evidence="3" id="KW-1185">Reference proteome</keyword>
<comment type="caution">
    <text evidence="2">The sequence shown here is derived from an EMBL/GenBank/DDBJ whole genome shotgun (WGS) entry which is preliminary data.</text>
</comment>
<gene>
    <name evidence="2" type="ORF">HPS56_01905</name>
</gene>
<dbReference type="InterPro" id="IPR036412">
    <property type="entry name" value="HAD-like_sf"/>
</dbReference>
<dbReference type="Proteomes" id="UP000714420">
    <property type="component" value="Unassembled WGS sequence"/>
</dbReference>
<dbReference type="SUPFAM" id="SSF56784">
    <property type="entry name" value="HAD-like"/>
    <property type="match status" value="1"/>
</dbReference>
<dbReference type="PANTHER" id="PTHR43316:SF8">
    <property type="entry name" value="HAD FAMILY HYDROLASE"/>
    <property type="match status" value="1"/>
</dbReference>
<dbReference type="Gene3D" id="1.10.150.240">
    <property type="entry name" value="Putative phosphatase, domain 2"/>
    <property type="match status" value="1"/>
</dbReference>
<evidence type="ECO:0000313" key="3">
    <source>
        <dbReference type="Proteomes" id="UP000714420"/>
    </source>
</evidence>
<dbReference type="InterPro" id="IPR023198">
    <property type="entry name" value="PGP-like_dom2"/>
</dbReference>
<name>A0ABX2AJW3_9BACT</name>
<dbReference type="InterPro" id="IPR023214">
    <property type="entry name" value="HAD_sf"/>
</dbReference>
<dbReference type="RefSeq" id="WP_172272950.1">
    <property type="nucleotide sequence ID" value="NZ_CASGMU010000001.1"/>
</dbReference>